<name>A0A2I1K756_9LACT</name>
<dbReference type="PANTHER" id="PTHR43135:SF3">
    <property type="entry name" value="ALPHA-D-RIBOSE 1-METHYLPHOSPHONATE 5-TRIPHOSPHATE DIPHOSPHATASE"/>
    <property type="match status" value="1"/>
</dbReference>
<dbReference type="InterPro" id="IPR051781">
    <property type="entry name" value="Metallo-dep_Hydrolase"/>
</dbReference>
<comment type="caution">
    <text evidence="2">The sequence shown here is derived from an EMBL/GenBank/DDBJ whole genome shotgun (WGS) entry which is preliminary data.</text>
</comment>
<proteinExistence type="predicted"/>
<evidence type="ECO:0000259" key="1">
    <source>
        <dbReference type="Pfam" id="PF01979"/>
    </source>
</evidence>
<dbReference type="InterPro" id="IPR057744">
    <property type="entry name" value="OTAase-like"/>
</dbReference>
<feature type="domain" description="Amidohydrolase-related" evidence="1">
    <location>
        <begin position="58"/>
        <end position="397"/>
    </location>
</feature>
<dbReference type="InterPro" id="IPR032466">
    <property type="entry name" value="Metal_Hydrolase"/>
</dbReference>
<protein>
    <submittedName>
        <fullName evidence="2">Amidohydrolase</fullName>
    </submittedName>
</protein>
<dbReference type="EMBL" id="PKGZ01000003">
    <property type="protein sequence ID" value="PKY91473.1"/>
    <property type="molecule type" value="Genomic_DNA"/>
</dbReference>
<dbReference type="CDD" id="cd01299">
    <property type="entry name" value="Met_dep_hydrolase_A"/>
    <property type="match status" value="1"/>
</dbReference>
<dbReference type="Gene3D" id="3.20.20.140">
    <property type="entry name" value="Metal-dependent hydrolases"/>
    <property type="match status" value="1"/>
</dbReference>
<sequence>MGTIGYMNAYLFDGVNDTIQEKGWFTVSEETGRFLAIGTGALPNDNECDRVVDLQGQYVMPGMINAHTHMTMDAESLDSGFGANEVEATVYALDNLKKAIQSGVTYVRECGTRYDIDIRLAQMQAQGKLSDLPEIMPSGRAYSMTGGHGDFPEFSWLVDSEDEMRHAVRQGLKNGAQNIKLMATGGVMSKDDHMFQPQLSIAEMKVAVEEAHHRGKIVCAHAEGPKGIKNAIAAGVDSVEHCFYPDEEDLNNMLAQGTFVSPTLVAGAGILKIGEGTAFSYQADKTREIWTDLLQNVAKIYQAGIPLTLATDAGTPFNGFELTAVEFQLFVEKIHLTPFQALLTSYHSAQLMKIDQDYGSIETGKVADFLVLKGNPLEDVKVVQQVDKQVYKKGRRVF</sequence>
<dbReference type="InterPro" id="IPR006680">
    <property type="entry name" value="Amidohydro-rel"/>
</dbReference>
<dbReference type="SUPFAM" id="SSF51556">
    <property type="entry name" value="Metallo-dependent hydrolases"/>
    <property type="match status" value="1"/>
</dbReference>
<dbReference type="GO" id="GO:0016810">
    <property type="term" value="F:hydrolase activity, acting on carbon-nitrogen (but not peptide) bonds"/>
    <property type="evidence" value="ECO:0007669"/>
    <property type="project" value="InterPro"/>
</dbReference>
<evidence type="ECO:0000313" key="3">
    <source>
        <dbReference type="Proteomes" id="UP000234775"/>
    </source>
</evidence>
<dbReference type="Proteomes" id="UP000234775">
    <property type="component" value="Unassembled WGS sequence"/>
</dbReference>
<keyword evidence="2" id="KW-0378">Hydrolase</keyword>
<dbReference type="PANTHER" id="PTHR43135">
    <property type="entry name" value="ALPHA-D-RIBOSE 1-METHYLPHOSPHONATE 5-TRIPHOSPHATE DIPHOSPHATASE"/>
    <property type="match status" value="1"/>
</dbReference>
<dbReference type="SUPFAM" id="SSF51338">
    <property type="entry name" value="Composite domain of metallo-dependent hydrolases"/>
    <property type="match status" value="1"/>
</dbReference>
<dbReference type="Pfam" id="PF01979">
    <property type="entry name" value="Amidohydro_1"/>
    <property type="match status" value="1"/>
</dbReference>
<evidence type="ECO:0000313" key="2">
    <source>
        <dbReference type="EMBL" id="PKY91473.1"/>
    </source>
</evidence>
<dbReference type="Gene3D" id="2.30.40.10">
    <property type="entry name" value="Urease, subunit C, domain 1"/>
    <property type="match status" value="1"/>
</dbReference>
<accession>A0A2I1K756</accession>
<dbReference type="AlphaFoldDB" id="A0A2I1K756"/>
<organism evidence="2 3">
    <name type="scientific">Aerococcus christensenii</name>
    <dbReference type="NCBI Taxonomy" id="87541"/>
    <lineage>
        <taxon>Bacteria</taxon>
        <taxon>Bacillati</taxon>
        <taxon>Bacillota</taxon>
        <taxon>Bacilli</taxon>
        <taxon>Lactobacillales</taxon>
        <taxon>Aerococcaceae</taxon>
        <taxon>Aerococcus</taxon>
    </lineage>
</organism>
<keyword evidence="3" id="KW-1185">Reference proteome</keyword>
<dbReference type="RefSeq" id="WP_101660326.1">
    <property type="nucleotide sequence ID" value="NZ_PKGZ01000003.1"/>
</dbReference>
<reference evidence="2 3" key="1">
    <citation type="submission" date="2017-12" db="EMBL/GenBank/DDBJ databases">
        <title>Phylogenetic diversity of female urinary microbiome.</title>
        <authorList>
            <person name="Thomas-White K."/>
            <person name="Wolfe A.J."/>
        </authorList>
    </citation>
    <scope>NUCLEOTIDE SEQUENCE [LARGE SCALE GENOMIC DNA]</scope>
    <source>
        <strain evidence="2 3">UMB0844</strain>
    </source>
</reference>
<dbReference type="InterPro" id="IPR011059">
    <property type="entry name" value="Metal-dep_hydrolase_composite"/>
</dbReference>
<gene>
    <name evidence="2" type="ORF">CYJ27_05260</name>
</gene>